<evidence type="ECO:0000313" key="4">
    <source>
        <dbReference type="EMBL" id="OMO79647.1"/>
    </source>
</evidence>
<protein>
    <recommendedName>
        <fullName evidence="3">Late embryogenesis abundant protein LEA-2 subgroup domain-containing protein</fullName>
    </recommendedName>
</protein>
<proteinExistence type="predicted"/>
<dbReference type="OrthoDB" id="1894389at2759"/>
<feature type="region of interest" description="Disordered" evidence="1">
    <location>
        <begin position="1"/>
        <end position="26"/>
    </location>
</feature>
<evidence type="ECO:0000259" key="3">
    <source>
        <dbReference type="Pfam" id="PF03168"/>
    </source>
</evidence>
<dbReference type="Proteomes" id="UP000188268">
    <property type="component" value="Unassembled WGS sequence"/>
</dbReference>
<dbReference type="Gene3D" id="2.60.40.1820">
    <property type="match status" value="1"/>
</dbReference>
<dbReference type="InterPro" id="IPR055301">
    <property type="entry name" value="Lea14-like_2"/>
</dbReference>
<dbReference type="Gramene" id="OMO79647">
    <property type="protein sequence ID" value="OMO79647"/>
    <property type="gene ID" value="CCACVL1_13534"/>
</dbReference>
<keyword evidence="5" id="KW-1185">Reference proteome</keyword>
<evidence type="ECO:0000313" key="5">
    <source>
        <dbReference type="Proteomes" id="UP000188268"/>
    </source>
</evidence>
<reference evidence="4 5" key="1">
    <citation type="submission" date="2013-09" db="EMBL/GenBank/DDBJ databases">
        <title>Corchorus capsularis genome sequencing.</title>
        <authorList>
            <person name="Alam M."/>
            <person name="Haque M.S."/>
            <person name="Islam M.S."/>
            <person name="Emdad E.M."/>
            <person name="Islam M.M."/>
            <person name="Ahmed B."/>
            <person name="Halim A."/>
            <person name="Hossen Q.M.M."/>
            <person name="Hossain M.Z."/>
            <person name="Ahmed R."/>
            <person name="Khan M.M."/>
            <person name="Islam R."/>
            <person name="Rashid M.M."/>
            <person name="Khan S.A."/>
            <person name="Rahman M.S."/>
            <person name="Alam M."/>
        </authorList>
    </citation>
    <scope>NUCLEOTIDE SEQUENCE [LARGE SCALE GENOMIC DNA]</scope>
    <source>
        <strain evidence="5">cv. CVL-1</strain>
        <tissue evidence="4">Whole seedling</tissue>
    </source>
</reference>
<dbReference type="AlphaFoldDB" id="A0A1R3IAP1"/>
<evidence type="ECO:0000256" key="1">
    <source>
        <dbReference type="SAM" id="MobiDB-lite"/>
    </source>
</evidence>
<keyword evidence="2" id="KW-0812">Transmembrane</keyword>
<feature type="compositionally biased region" description="Polar residues" evidence="1">
    <location>
        <begin position="1"/>
        <end position="10"/>
    </location>
</feature>
<sequence length="218" mass="24029">MASVDKNQQVYPLAPAHEHPRSDEESANLQAKELKRKKRIKCGIYIAAFAVFQTAVILAFALTVMRVKNPKVRIGKLISIESMETNNTGSGVASFDLKFIAQVTVKNTNFGHYKFDNATMNFLYDGVIVGEAVIPKARARARSTKKLDVTVEVNSRALTSTTALGSELSSSMLTLNSQAKLKGKVELLKVMKKKKSPEMNCTIVFNVSTKSLQDLKCK</sequence>
<dbReference type="STRING" id="210143.A0A1R3IAP1"/>
<keyword evidence="2" id="KW-0472">Membrane</keyword>
<dbReference type="Pfam" id="PF03168">
    <property type="entry name" value="LEA_2"/>
    <property type="match status" value="1"/>
</dbReference>
<feature type="transmembrane region" description="Helical" evidence="2">
    <location>
        <begin position="42"/>
        <end position="65"/>
    </location>
</feature>
<organism evidence="4 5">
    <name type="scientific">Corchorus capsularis</name>
    <name type="common">Jute</name>
    <dbReference type="NCBI Taxonomy" id="210143"/>
    <lineage>
        <taxon>Eukaryota</taxon>
        <taxon>Viridiplantae</taxon>
        <taxon>Streptophyta</taxon>
        <taxon>Embryophyta</taxon>
        <taxon>Tracheophyta</taxon>
        <taxon>Spermatophyta</taxon>
        <taxon>Magnoliopsida</taxon>
        <taxon>eudicotyledons</taxon>
        <taxon>Gunneridae</taxon>
        <taxon>Pentapetalae</taxon>
        <taxon>rosids</taxon>
        <taxon>malvids</taxon>
        <taxon>Malvales</taxon>
        <taxon>Malvaceae</taxon>
        <taxon>Grewioideae</taxon>
        <taxon>Apeibeae</taxon>
        <taxon>Corchorus</taxon>
    </lineage>
</organism>
<comment type="caution">
    <text evidence="4">The sequence shown here is derived from an EMBL/GenBank/DDBJ whole genome shotgun (WGS) entry which is preliminary data.</text>
</comment>
<dbReference type="EMBL" id="AWWV01010371">
    <property type="protein sequence ID" value="OMO79647.1"/>
    <property type="molecule type" value="Genomic_DNA"/>
</dbReference>
<dbReference type="OMA" id="MATDQKY"/>
<feature type="domain" description="Late embryogenesis abundant protein LEA-2 subgroup" evidence="3">
    <location>
        <begin position="103"/>
        <end position="201"/>
    </location>
</feature>
<name>A0A1R3IAP1_COCAP</name>
<dbReference type="PANTHER" id="PTHR31852">
    <property type="entry name" value="LATE EMBRYOGENESIS ABUNDANT (LEA) HYDROXYPROLINE-RICH GLYCOPROTEIN FAMILY"/>
    <property type="match status" value="1"/>
</dbReference>
<keyword evidence="2" id="KW-1133">Transmembrane helix</keyword>
<dbReference type="InterPro" id="IPR004864">
    <property type="entry name" value="LEA_2"/>
</dbReference>
<gene>
    <name evidence="4" type="ORF">CCACVL1_13534</name>
</gene>
<evidence type="ECO:0000256" key="2">
    <source>
        <dbReference type="SAM" id="Phobius"/>
    </source>
</evidence>
<accession>A0A1R3IAP1</accession>